<protein>
    <submittedName>
        <fullName evidence="2">Uncharacterized protein</fullName>
    </submittedName>
</protein>
<dbReference type="AlphaFoldDB" id="S0EZH1"/>
<dbReference type="Proteomes" id="UP000014227">
    <property type="component" value="Chromosome I"/>
</dbReference>
<dbReference type="RefSeq" id="WP_016483322.1">
    <property type="nucleotide sequence ID" value="NC_021487.1"/>
</dbReference>
<evidence type="ECO:0000313" key="3">
    <source>
        <dbReference type="Proteomes" id="UP000014227"/>
    </source>
</evidence>
<dbReference type="EMBL" id="HF951689">
    <property type="protein sequence ID" value="CCW35797.1"/>
    <property type="molecule type" value="Genomic_DNA"/>
</dbReference>
<accession>S0EZH1</accession>
<dbReference type="KEGG" id="ccz:CCALI_01990"/>
<dbReference type="InParanoid" id="S0EZH1"/>
<name>S0EZH1_CHTCT</name>
<keyword evidence="1" id="KW-0732">Signal</keyword>
<feature type="signal peptide" evidence="1">
    <location>
        <begin position="1"/>
        <end position="19"/>
    </location>
</feature>
<keyword evidence="3" id="KW-1185">Reference proteome</keyword>
<evidence type="ECO:0000313" key="2">
    <source>
        <dbReference type="EMBL" id="CCW35797.1"/>
    </source>
</evidence>
<evidence type="ECO:0000256" key="1">
    <source>
        <dbReference type="SAM" id="SignalP"/>
    </source>
</evidence>
<dbReference type="HOGENOM" id="CLU_1701124_0_0_0"/>
<reference evidence="3" key="1">
    <citation type="submission" date="2013-03" db="EMBL/GenBank/DDBJ databases">
        <title>Genome sequence of Chthonomonas calidirosea, the first sequenced genome from the Armatimonadetes phylum (formally candidate division OP10).</title>
        <authorList>
            <person name="Lee K.C.Y."/>
            <person name="Morgan X.C."/>
            <person name="Dunfield P.F."/>
            <person name="Tamas I."/>
            <person name="Houghton K.M."/>
            <person name="Vyssotski M."/>
            <person name="Ryan J.L.J."/>
            <person name="Lagutin K."/>
            <person name="McDonald I.R."/>
            <person name="Stott M.B."/>
        </authorList>
    </citation>
    <scope>NUCLEOTIDE SEQUENCE [LARGE SCALE GENOMIC DNA]</scope>
    <source>
        <strain evidence="3">DSM 23976 / ICMP 18418 / T49</strain>
    </source>
</reference>
<dbReference type="STRING" id="454171.CP488_02100"/>
<feature type="chain" id="PRO_5004486240" evidence="1">
    <location>
        <begin position="20"/>
        <end position="154"/>
    </location>
</feature>
<proteinExistence type="predicted"/>
<gene>
    <name evidence="2" type="ORF">CCALI_01990</name>
</gene>
<organism evidence="2 3">
    <name type="scientific">Chthonomonas calidirosea (strain DSM 23976 / ICMP 18418 / T49)</name>
    <dbReference type="NCBI Taxonomy" id="1303518"/>
    <lineage>
        <taxon>Bacteria</taxon>
        <taxon>Bacillati</taxon>
        <taxon>Armatimonadota</taxon>
        <taxon>Chthonomonadia</taxon>
        <taxon>Chthonomonadales</taxon>
        <taxon>Chthonomonadaceae</taxon>
        <taxon>Chthonomonas</taxon>
    </lineage>
</organism>
<sequence length="154" mass="16689">MRANAFFNKLCLFFSLVFALTPGLPALASWQCTDGTPCAPHCFAKTSSSLGAPCCCGHIIARCPHCSRRLIEPAASAKPAPALGAQRCVQVVQKRSLAVILLRTVPLQVANYVPSYRIPHAPATIRYLAFPSTSVFSLWRFLRPPPNRAPPSSL</sequence>
<dbReference type="PATRIC" id="fig|1303518.3.peg.2051"/>